<accession>F8K310</accession>
<evidence type="ECO:0000313" key="3">
    <source>
        <dbReference type="Proteomes" id="UP000007842"/>
    </source>
</evidence>
<dbReference type="Proteomes" id="UP000007842">
    <property type="component" value="Chromosome"/>
</dbReference>
<sequence length="101" mass="11272">MGVVDARADAELDGLPVALRGKVAAAQAAWVVPHRARHTVVPEHHWPHETDPAALRGARGRRFGGRFRTRRRRLDRRAGARPVRRHGLVGRSTARVARQAR</sequence>
<dbReference type="AlphaFoldDB" id="F8K310"/>
<dbReference type="EMBL" id="CP003219">
    <property type="protein sequence ID" value="AEW92500.1"/>
    <property type="molecule type" value="Genomic_DNA"/>
</dbReference>
<dbReference type="STRING" id="1003195.SCATT_01290"/>
<feature type="region of interest" description="Disordered" evidence="1">
    <location>
        <begin position="75"/>
        <end position="101"/>
    </location>
</feature>
<evidence type="ECO:0000256" key="1">
    <source>
        <dbReference type="SAM" id="MobiDB-lite"/>
    </source>
</evidence>
<dbReference type="HOGENOM" id="CLU_2290007_0_0_11"/>
<organism evidence="2 3">
    <name type="scientific">Streptantibioticus cattleyicolor (strain ATCC 35852 / DSM 46488 / JCM 4925 / NBRC 14057 / NRRL 8057)</name>
    <name type="common">Streptomyces cattleya</name>
    <dbReference type="NCBI Taxonomy" id="1003195"/>
    <lineage>
        <taxon>Bacteria</taxon>
        <taxon>Bacillati</taxon>
        <taxon>Actinomycetota</taxon>
        <taxon>Actinomycetes</taxon>
        <taxon>Kitasatosporales</taxon>
        <taxon>Streptomycetaceae</taxon>
        <taxon>Streptantibioticus</taxon>
    </lineage>
</organism>
<protein>
    <submittedName>
        <fullName evidence="2">Uncharacterized protein</fullName>
    </submittedName>
</protein>
<proteinExistence type="predicted"/>
<accession>G8X1H1</accession>
<dbReference type="KEGG" id="scy:SCATT_01290"/>
<dbReference type="KEGG" id="sct:SCAT_0121"/>
<dbReference type="PATRIC" id="fig|1003195.29.peg.128"/>
<gene>
    <name evidence="2" type="ordered locus">SCATT_01290</name>
</gene>
<dbReference type="eggNOG" id="ENOG50307Z9">
    <property type="taxonomic scope" value="Bacteria"/>
</dbReference>
<evidence type="ECO:0000313" key="2">
    <source>
        <dbReference type="EMBL" id="AEW92500.1"/>
    </source>
</evidence>
<reference evidence="3" key="1">
    <citation type="submission" date="2011-12" db="EMBL/GenBank/DDBJ databases">
        <title>Complete genome sequence of Streptomyces cattleya strain DSM 46488.</title>
        <authorList>
            <person name="Ou H.-Y."/>
            <person name="Li P."/>
            <person name="Zhao C."/>
            <person name="O'Hagan D."/>
            <person name="Deng Z."/>
        </authorList>
    </citation>
    <scope>NUCLEOTIDE SEQUENCE [LARGE SCALE GENOMIC DNA]</scope>
    <source>
        <strain evidence="3">ATCC 35852 / DSM 46488 / JCM 4925 / NBRC 14057 / NRRL 8057</strain>
    </source>
</reference>
<name>F8K310_STREN</name>
<keyword evidence="3" id="KW-1185">Reference proteome</keyword>